<dbReference type="AlphaFoldDB" id="A0A5C7I2D4"/>
<protein>
    <recommendedName>
        <fullName evidence="7">BHLH domain-containing protein</fullName>
    </recommendedName>
</protein>
<sequence>MGVNSLPLLHSLNLKGIILQGNENDSNKSSSLWNKFLESQAKRRRQAIRKQKALLRKNRGQIRCRRPRRILMKRRSSAGVLEGSRRPSNDVGRKVRTLKKLVPNSESSTGLDGLFRETADYILALQMKVNVMQVMVKVLTGSDDQ</sequence>
<dbReference type="EMBL" id="VAHF01000004">
    <property type="protein sequence ID" value="TXG63274.1"/>
    <property type="molecule type" value="Genomic_DNA"/>
</dbReference>
<proteinExistence type="predicted"/>
<dbReference type="PANTHER" id="PTHR33124:SF39">
    <property type="entry name" value="TRANSCRIPTION FACTOR UPBEAT1"/>
    <property type="match status" value="1"/>
</dbReference>
<evidence type="ECO:0000256" key="1">
    <source>
        <dbReference type="ARBA" id="ARBA00004123"/>
    </source>
</evidence>
<keyword evidence="3" id="KW-0804">Transcription</keyword>
<evidence type="ECO:0008006" key="7">
    <source>
        <dbReference type="Google" id="ProtNLM"/>
    </source>
</evidence>
<keyword evidence="2" id="KW-0805">Transcription regulation</keyword>
<dbReference type="GO" id="GO:0006355">
    <property type="term" value="P:regulation of DNA-templated transcription"/>
    <property type="evidence" value="ECO:0007669"/>
    <property type="project" value="InterPro"/>
</dbReference>
<dbReference type="InterPro" id="IPR044660">
    <property type="entry name" value="IBH1-like"/>
</dbReference>
<dbReference type="InterPro" id="IPR044549">
    <property type="entry name" value="bHLH_AtIBH1-like"/>
</dbReference>
<comment type="caution">
    <text evidence="5">The sequence shown here is derived from an EMBL/GenBank/DDBJ whole genome shotgun (WGS) entry which is preliminary data.</text>
</comment>
<reference evidence="6" key="1">
    <citation type="journal article" date="2019" name="Gigascience">
        <title>De novo genome assembly of the endangered Acer yangbiense, a plant species with extremely small populations endemic to Yunnan Province, China.</title>
        <authorList>
            <person name="Yang J."/>
            <person name="Wariss H.M."/>
            <person name="Tao L."/>
            <person name="Zhang R."/>
            <person name="Yun Q."/>
            <person name="Hollingsworth P."/>
            <person name="Dao Z."/>
            <person name="Luo G."/>
            <person name="Guo H."/>
            <person name="Ma Y."/>
            <person name="Sun W."/>
        </authorList>
    </citation>
    <scope>NUCLEOTIDE SEQUENCE [LARGE SCALE GENOMIC DNA]</scope>
    <source>
        <strain evidence="6">cv. Malutang</strain>
    </source>
</reference>
<dbReference type="CDD" id="cd11444">
    <property type="entry name" value="bHLH_AtIBH1_like"/>
    <property type="match status" value="1"/>
</dbReference>
<dbReference type="OrthoDB" id="1935502at2759"/>
<accession>A0A5C7I2D4</accession>
<evidence type="ECO:0000313" key="6">
    <source>
        <dbReference type="Proteomes" id="UP000323000"/>
    </source>
</evidence>
<gene>
    <name evidence="5" type="ORF">EZV62_010268</name>
</gene>
<dbReference type="PANTHER" id="PTHR33124">
    <property type="entry name" value="TRANSCRIPTION FACTOR IBH1-LIKE 1"/>
    <property type="match status" value="1"/>
</dbReference>
<keyword evidence="4" id="KW-0539">Nucleus</keyword>
<evidence type="ECO:0000313" key="5">
    <source>
        <dbReference type="EMBL" id="TXG63274.1"/>
    </source>
</evidence>
<keyword evidence="6" id="KW-1185">Reference proteome</keyword>
<evidence type="ECO:0000256" key="2">
    <source>
        <dbReference type="ARBA" id="ARBA00023015"/>
    </source>
</evidence>
<dbReference type="Proteomes" id="UP000323000">
    <property type="component" value="Chromosome 4"/>
</dbReference>
<dbReference type="GO" id="GO:0005634">
    <property type="term" value="C:nucleus"/>
    <property type="evidence" value="ECO:0007669"/>
    <property type="project" value="UniProtKB-SubCell"/>
</dbReference>
<comment type="subcellular location">
    <subcellularLocation>
        <location evidence="1">Nucleus</location>
    </subcellularLocation>
</comment>
<evidence type="ECO:0000256" key="3">
    <source>
        <dbReference type="ARBA" id="ARBA00023163"/>
    </source>
</evidence>
<organism evidence="5 6">
    <name type="scientific">Acer yangbiense</name>
    <dbReference type="NCBI Taxonomy" id="1000413"/>
    <lineage>
        <taxon>Eukaryota</taxon>
        <taxon>Viridiplantae</taxon>
        <taxon>Streptophyta</taxon>
        <taxon>Embryophyta</taxon>
        <taxon>Tracheophyta</taxon>
        <taxon>Spermatophyta</taxon>
        <taxon>Magnoliopsida</taxon>
        <taxon>eudicotyledons</taxon>
        <taxon>Gunneridae</taxon>
        <taxon>Pentapetalae</taxon>
        <taxon>rosids</taxon>
        <taxon>malvids</taxon>
        <taxon>Sapindales</taxon>
        <taxon>Sapindaceae</taxon>
        <taxon>Hippocastanoideae</taxon>
        <taxon>Acereae</taxon>
        <taxon>Acer</taxon>
    </lineage>
</organism>
<name>A0A5C7I2D4_9ROSI</name>
<evidence type="ECO:0000256" key="4">
    <source>
        <dbReference type="ARBA" id="ARBA00023242"/>
    </source>
</evidence>